<evidence type="ECO:0000256" key="1">
    <source>
        <dbReference type="SAM" id="Phobius"/>
    </source>
</evidence>
<accession>A0A2T6AHL3</accession>
<dbReference type="EMBL" id="QBKQ01000002">
    <property type="protein sequence ID" value="PTX43320.1"/>
    <property type="molecule type" value="Genomic_DNA"/>
</dbReference>
<keyword evidence="1" id="KW-0472">Membrane</keyword>
<organism evidence="2 3">
    <name type="scientific">Christiangramia gaetbulicola</name>
    <dbReference type="NCBI Taxonomy" id="703340"/>
    <lineage>
        <taxon>Bacteria</taxon>
        <taxon>Pseudomonadati</taxon>
        <taxon>Bacteroidota</taxon>
        <taxon>Flavobacteriia</taxon>
        <taxon>Flavobacteriales</taxon>
        <taxon>Flavobacteriaceae</taxon>
        <taxon>Christiangramia</taxon>
    </lineage>
</organism>
<name>A0A2T6AHL3_9FLAO</name>
<comment type="caution">
    <text evidence="2">The sequence shown here is derived from an EMBL/GenBank/DDBJ whole genome shotgun (WGS) entry which is preliminary data.</text>
</comment>
<dbReference type="OrthoDB" id="981524at2"/>
<dbReference type="RefSeq" id="WP_108171757.1">
    <property type="nucleotide sequence ID" value="NZ_QBKQ01000002.1"/>
</dbReference>
<dbReference type="AlphaFoldDB" id="A0A2T6AHL3"/>
<keyword evidence="1" id="KW-1133">Transmembrane helix</keyword>
<reference evidence="2 3" key="1">
    <citation type="submission" date="2018-04" db="EMBL/GenBank/DDBJ databases">
        <title>Genomic Encyclopedia of Archaeal and Bacterial Type Strains, Phase II (KMG-II): from individual species to whole genera.</title>
        <authorList>
            <person name="Goeker M."/>
        </authorList>
    </citation>
    <scope>NUCLEOTIDE SEQUENCE [LARGE SCALE GENOMIC DNA]</scope>
    <source>
        <strain evidence="2 3">DSM 23082</strain>
    </source>
</reference>
<protein>
    <submittedName>
        <fullName evidence="2">Uncharacterized protein</fullName>
    </submittedName>
</protein>
<evidence type="ECO:0000313" key="2">
    <source>
        <dbReference type="EMBL" id="PTX43320.1"/>
    </source>
</evidence>
<keyword evidence="3" id="KW-1185">Reference proteome</keyword>
<keyword evidence="1" id="KW-0812">Transmembrane</keyword>
<dbReference type="Proteomes" id="UP000244174">
    <property type="component" value="Unassembled WGS sequence"/>
</dbReference>
<proteinExistence type="predicted"/>
<feature type="transmembrane region" description="Helical" evidence="1">
    <location>
        <begin position="80"/>
        <end position="99"/>
    </location>
</feature>
<sequence length="177" mass="20632">MEPIRKNYSYNSGFKIPEDYFRDFEEKMMRQLESENSVELPVLNSGFTTPEGYFERIEDNILTKVDTPKPKVIRLFKKEYLFYAAAVAAIFVMFLGNFFNGGINDPVGWDDVEVSAMENYIDEGYDMGYIDLNTSDYSDFMFQGNQLVNDEDFNSMNSEAVFEYIDENIEDPTFILE</sequence>
<gene>
    <name evidence="2" type="ORF">C8P64_1847</name>
</gene>
<evidence type="ECO:0000313" key="3">
    <source>
        <dbReference type="Proteomes" id="UP000244174"/>
    </source>
</evidence>